<name>A0ABQ8SME2_PERAM</name>
<reference evidence="1 2" key="1">
    <citation type="journal article" date="2022" name="Allergy">
        <title>Genome assembly and annotation of Periplaneta americana reveal a comprehensive cockroach allergen profile.</title>
        <authorList>
            <person name="Wang L."/>
            <person name="Xiong Q."/>
            <person name="Saelim N."/>
            <person name="Wang L."/>
            <person name="Nong W."/>
            <person name="Wan A.T."/>
            <person name="Shi M."/>
            <person name="Liu X."/>
            <person name="Cao Q."/>
            <person name="Hui J.H.L."/>
            <person name="Sookrung N."/>
            <person name="Leung T.F."/>
            <person name="Tungtrongchitr A."/>
            <person name="Tsui S.K.W."/>
        </authorList>
    </citation>
    <scope>NUCLEOTIDE SEQUENCE [LARGE SCALE GENOMIC DNA]</scope>
    <source>
        <strain evidence="1">PWHHKU_190912</strain>
    </source>
</reference>
<comment type="caution">
    <text evidence="1">The sequence shown here is derived from an EMBL/GenBank/DDBJ whole genome shotgun (WGS) entry which is preliminary data.</text>
</comment>
<accession>A0ABQ8SME2</accession>
<proteinExistence type="predicted"/>
<keyword evidence="2" id="KW-1185">Reference proteome</keyword>
<protein>
    <submittedName>
        <fullName evidence="1">Uncharacterized protein</fullName>
    </submittedName>
</protein>
<organism evidence="1 2">
    <name type="scientific">Periplaneta americana</name>
    <name type="common">American cockroach</name>
    <name type="synonym">Blatta americana</name>
    <dbReference type="NCBI Taxonomy" id="6978"/>
    <lineage>
        <taxon>Eukaryota</taxon>
        <taxon>Metazoa</taxon>
        <taxon>Ecdysozoa</taxon>
        <taxon>Arthropoda</taxon>
        <taxon>Hexapoda</taxon>
        <taxon>Insecta</taxon>
        <taxon>Pterygota</taxon>
        <taxon>Neoptera</taxon>
        <taxon>Polyneoptera</taxon>
        <taxon>Dictyoptera</taxon>
        <taxon>Blattodea</taxon>
        <taxon>Blattoidea</taxon>
        <taxon>Blattidae</taxon>
        <taxon>Blattinae</taxon>
        <taxon>Periplaneta</taxon>
    </lineage>
</organism>
<evidence type="ECO:0000313" key="2">
    <source>
        <dbReference type="Proteomes" id="UP001148838"/>
    </source>
</evidence>
<sequence>MILNGPTSRNREGSDQHLQCKICKTNSFYTFHFATADDASQNTVLVRCGIQHDSTRRADIVVIDRKKNTGTILDLTIRFEKDAQRPKLTDAEQRIIYEPSIPYFSKQYDIMANRCNRWRSVRSVCYHNLFRTVFCAGKSYAGYLLSSVAYVGSDIQYCRIEDLANGAQGKG</sequence>
<gene>
    <name evidence="1" type="ORF">ANN_23577</name>
</gene>
<evidence type="ECO:0000313" key="1">
    <source>
        <dbReference type="EMBL" id="KAJ4435004.1"/>
    </source>
</evidence>
<dbReference type="EMBL" id="JAJSOF020000025">
    <property type="protein sequence ID" value="KAJ4435004.1"/>
    <property type="molecule type" value="Genomic_DNA"/>
</dbReference>
<dbReference type="Proteomes" id="UP001148838">
    <property type="component" value="Unassembled WGS sequence"/>
</dbReference>